<dbReference type="PANTHER" id="PTHR33169:SF14">
    <property type="entry name" value="TRANSCRIPTIONAL REGULATOR RV3488"/>
    <property type="match status" value="1"/>
</dbReference>
<dbReference type="Pfam" id="PF03551">
    <property type="entry name" value="PadR"/>
    <property type="match status" value="1"/>
</dbReference>
<gene>
    <name evidence="2" type="ORF">ACFO3G_02760</name>
</gene>
<name>A0ABV9K6L7_9PORP</name>
<evidence type="ECO:0000259" key="1">
    <source>
        <dbReference type="Pfam" id="PF03551"/>
    </source>
</evidence>
<dbReference type="Gene3D" id="1.10.10.10">
    <property type="entry name" value="Winged helix-like DNA-binding domain superfamily/Winged helix DNA-binding domain"/>
    <property type="match status" value="1"/>
</dbReference>
<organism evidence="2 3">
    <name type="scientific">Falsiporphyromonas endometrii</name>
    <dbReference type="NCBI Taxonomy" id="1387297"/>
    <lineage>
        <taxon>Bacteria</taxon>
        <taxon>Pseudomonadati</taxon>
        <taxon>Bacteroidota</taxon>
        <taxon>Bacteroidia</taxon>
        <taxon>Bacteroidales</taxon>
        <taxon>Porphyromonadaceae</taxon>
        <taxon>Falsiporphyromonas</taxon>
    </lineage>
</organism>
<keyword evidence="3" id="KW-1185">Reference proteome</keyword>
<dbReference type="InterPro" id="IPR036390">
    <property type="entry name" value="WH_DNA-bd_sf"/>
</dbReference>
<dbReference type="InterPro" id="IPR052509">
    <property type="entry name" value="Metal_resp_DNA-bind_regulator"/>
</dbReference>
<evidence type="ECO:0000313" key="2">
    <source>
        <dbReference type="EMBL" id="MFC4665540.1"/>
    </source>
</evidence>
<sequence>MNIDNVKSQMRKGMLEYCVLLLLQEEPKYTSDIIEHLKQAELIVVEGTLYPLLSRLKKDGILDYEWVESTQGPPRKYYKLSSDGELALKELDDTWRELSNTVEILKRDNSPE</sequence>
<dbReference type="InterPro" id="IPR005149">
    <property type="entry name" value="Tscrpt_reg_PadR_N"/>
</dbReference>
<proteinExistence type="predicted"/>
<reference evidence="3" key="1">
    <citation type="journal article" date="2019" name="Int. J. Syst. Evol. Microbiol.">
        <title>The Global Catalogue of Microorganisms (GCM) 10K type strain sequencing project: providing services to taxonomists for standard genome sequencing and annotation.</title>
        <authorList>
            <consortium name="The Broad Institute Genomics Platform"/>
            <consortium name="The Broad Institute Genome Sequencing Center for Infectious Disease"/>
            <person name="Wu L."/>
            <person name="Ma J."/>
        </authorList>
    </citation>
    <scope>NUCLEOTIDE SEQUENCE [LARGE SCALE GENOMIC DNA]</scope>
    <source>
        <strain evidence="3">CGMCC 4.7357</strain>
    </source>
</reference>
<dbReference type="InterPro" id="IPR036388">
    <property type="entry name" value="WH-like_DNA-bd_sf"/>
</dbReference>
<dbReference type="PANTHER" id="PTHR33169">
    <property type="entry name" value="PADR-FAMILY TRANSCRIPTIONAL REGULATOR"/>
    <property type="match status" value="1"/>
</dbReference>
<accession>A0ABV9K6L7</accession>
<dbReference type="SUPFAM" id="SSF46785">
    <property type="entry name" value="Winged helix' DNA-binding domain"/>
    <property type="match status" value="1"/>
</dbReference>
<protein>
    <submittedName>
        <fullName evidence="2">PadR family transcriptional regulator</fullName>
    </submittedName>
</protein>
<feature type="domain" description="Transcription regulator PadR N-terminal" evidence="1">
    <location>
        <begin position="19"/>
        <end position="90"/>
    </location>
</feature>
<comment type="caution">
    <text evidence="2">The sequence shown here is derived from an EMBL/GenBank/DDBJ whole genome shotgun (WGS) entry which is preliminary data.</text>
</comment>
<dbReference type="RefSeq" id="WP_380077775.1">
    <property type="nucleotide sequence ID" value="NZ_JBHSGO010000047.1"/>
</dbReference>
<dbReference type="EMBL" id="JBHSGO010000047">
    <property type="protein sequence ID" value="MFC4665540.1"/>
    <property type="molecule type" value="Genomic_DNA"/>
</dbReference>
<evidence type="ECO:0000313" key="3">
    <source>
        <dbReference type="Proteomes" id="UP001596020"/>
    </source>
</evidence>
<dbReference type="Proteomes" id="UP001596020">
    <property type="component" value="Unassembled WGS sequence"/>
</dbReference>